<organism evidence="1 2">
    <name type="scientific">Alsobacter metallidurans</name>
    <dbReference type="NCBI Taxonomy" id="340221"/>
    <lineage>
        <taxon>Bacteria</taxon>
        <taxon>Pseudomonadati</taxon>
        <taxon>Pseudomonadota</taxon>
        <taxon>Alphaproteobacteria</taxon>
        <taxon>Hyphomicrobiales</taxon>
        <taxon>Alsobacteraceae</taxon>
        <taxon>Alsobacter</taxon>
    </lineage>
</organism>
<sequence>MTHRISFECRACKSRNVKQDAYAAWDEQAQDWSLANVFDADMVCDDCGEENVARIQIAPDGANLGETTE</sequence>
<comment type="caution">
    <text evidence="1">The sequence shown here is derived from an EMBL/GenBank/DDBJ whole genome shotgun (WGS) entry which is preliminary data.</text>
</comment>
<keyword evidence="2" id="KW-1185">Reference proteome</keyword>
<gene>
    <name evidence="1" type="ORF">GCM10007036_14140</name>
</gene>
<dbReference type="RefSeq" id="WP_188516952.1">
    <property type="nucleotide sequence ID" value="NZ_BMES01000001.1"/>
</dbReference>
<reference evidence="1" key="1">
    <citation type="journal article" date="2014" name="Int. J. Syst. Evol. Microbiol.">
        <title>Complete genome sequence of Corynebacterium casei LMG S-19264T (=DSM 44701T), isolated from a smear-ripened cheese.</title>
        <authorList>
            <consortium name="US DOE Joint Genome Institute (JGI-PGF)"/>
            <person name="Walter F."/>
            <person name="Albersmeier A."/>
            <person name="Kalinowski J."/>
            <person name="Ruckert C."/>
        </authorList>
    </citation>
    <scope>NUCLEOTIDE SEQUENCE</scope>
    <source>
        <strain evidence="1">CGMCC 1.12214</strain>
    </source>
</reference>
<dbReference type="Proteomes" id="UP000603912">
    <property type="component" value="Unassembled WGS sequence"/>
</dbReference>
<dbReference type="AlphaFoldDB" id="A0A917MHG0"/>
<accession>A0A917MHG0</accession>
<protein>
    <submittedName>
        <fullName evidence="1">Uncharacterized protein</fullName>
    </submittedName>
</protein>
<reference evidence="1" key="2">
    <citation type="submission" date="2020-09" db="EMBL/GenBank/DDBJ databases">
        <authorList>
            <person name="Sun Q."/>
            <person name="Zhou Y."/>
        </authorList>
    </citation>
    <scope>NUCLEOTIDE SEQUENCE</scope>
    <source>
        <strain evidence="1">CGMCC 1.12214</strain>
    </source>
</reference>
<dbReference type="EMBL" id="BMES01000001">
    <property type="protein sequence ID" value="GGH14657.1"/>
    <property type="molecule type" value="Genomic_DNA"/>
</dbReference>
<evidence type="ECO:0000313" key="2">
    <source>
        <dbReference type="Proteomes" id="UP000603912"/>
    </source>
</evidence>
<name>A0A917MHG0_9HYPH</name>
<evidence type="ECO:0000313" key="1">
    <source>
        <dbReference type="EMBL" id="GGH14657.1"/>
    </source>
</evidence>
<proteinExistence type="predicted"/>